<dbReference type="GO" id="GO:0006355">
    <property type="term" value="P:regulation of DNA-templated transcription"/>
    <property type="evidence" value="ECO:0007669"/>
    <property type="project" value="InterPro"/>
</dbReference>
<keyword evidence="4" id="KW-1185">Reference proteome</keyword>
<evidence type="ECO:0000313" key="2">
    <source>
        <dbReference type="EMBL" id="SEL90458.1"/>
    </source>
</evidence>
<dbReference type="RefSeq" id="WP_091488185.1">
    <property type="nucleotide sequence ID" value="NZ_BJUX01000016.1"/>
</dbReference>
<dbReference type="PANTHER" id="PTHR40026">
    <property type="entry name" value="PROTEIN VEG"/>
    <property type="match status" value="1"/>
</dbReference>
<dbReference type="Gene3D" id="2.30.30.100">
    <property type="match status" value="1"/>
</dbReference>
<protein>
    <submittedName>
        <fullName evidence="2">Uncharacterized protein Veg</fullName>
    </submittedName>
</protein>
<organism evidence="2 3">
    <name type="scientific">Alkalibacterium putridalgicola</name>
    <dbReference type="NCBI Taxonomy" id="426703"/>
    <lineage>
        <taxon>Bacteria</taxon>
        <taxon>Bacillati</taxon>
        <taxon>Bacillota</taxon>
        <taxon>Bacilli</taxon>
        <taxon>Lactobacillales</taxon>
        <taxon>Carnobacteriaceae</taxon>
        <taxon>Alkalibacterium</taxon>
    </lineage>
</organism>
<dbReference type="EMBL" id="FOBL01000015">
    <property type="protein sequence ID" value="SEL90458.1"/>
    <property type="molecule type" value="Genomic_DNA"/>
</dbReference>
<dbReference type="STRING" id="426703.SAMN04488100_11511"/>
<dbReference type="OrthoDB" id="5469at2"/>
<dbReference type="InterPro" id="IPR009366">
    <property type="entry name" value="Protein_Veg"/>
</dbReference>
<evidence type="ECO:0000313" key="4">
    <source>
        <dbReference type="Proteomes" id="UP000321425"/>
    </source>
</evidence>
<dbReference type="AlphaFoldDB" id="A0A1H7U191"/>
<dbReference type="PANTHER" id="PTHR40026:SF1">
    <property type="entry name" value="PROTEIN VEG"/>
    <property type="match status" value="1"/>
</dbReference>
<dbReference type="Pfam" id="PF06257">
    <property type="entry name" value="VEG"/>
    <property type="match status" value="1"/>
</dbReference>
<evidence type="ECO:0000313" key="1">
    <source>
        <dbReference type="EMBL" id="GEK89518.1"/>
    </source>
</evidence>
<name>A0A1H7U191_9LACT</name>
<sequence>MPTTLASIKKTLDSQIGREIKLIAQAGRKKTTERKGILTETYPSVFVVELDQEENAVERVSYNYTDVLTHAVEVEFSEEVELVLN</sequence>
<gene>
    <name evidence="1" type="ORF">APU01nite_15570</name>
    <name evidence="2" type="ORF">SAMN04488100_11511</name>
</gene>
<reference evidence="1 4" key="2">
    <citation type="submission" date="2019-07" db="EMBL/GenBank/DDBJ databases">
        <title>Whole genome shotgun sequence of Alkalibacterium putridalgicola NBRC 103243.</title>
        <authorList>
            <person name="Hosoyama A."/>
            <person name="Uohara A."/>
            <person name="Ohji S."/>
            <person name="Ichikawa N."/>
        </authorList>
    </citation>
    <scope>NUCLEOTIDE SEQUENCE [LARGE SCALE GENOMIC DNA]</scope>
    <source>
        <strain evidence="1 4">NBRC 103243</strain>
    </source>
</reference>
<evidence type="ECO:0000313" key="3">
    <source>
        <dbReference type="Proteomes" id="UP000198548"/>
    </source>
</evidence>
<dbReference type="PIRSF" id="PIRSF037257">
    <property type="entry name" value="DUF1021"/>
    <property type="match status" value="1"/>
</dbReference>
<accession>A0A1H7U191</accession>
<proteinExistence type="predicted"/>
<reference evidence="2 3" key="1">
    <citation type="submission" date="2016-10" db="EMBL/GenBank/DDBJ databases">
        <authorList>
            <person name="de Groot N.N."/>
        </authorList>
    </citation>
    <scope>NUCLEOTIDE SEQUENCE [LARGE SCALE GENOMIC DNA]</scope>
    <source>
        <strain evidence="2 3">DSM 19182</strain>
    </source>
</reference>
<dbReference type="Proteomes" id="UP000198548">
    <property type="component" value="Unassembled WGS sequence"/>
</dbReference>
<dbReference type="Proteomes" id="UP000321425">
    <property type="component" value="Unassembled WGS sequence"/>
</dbReference>
<dbReference type="EMBL" id="BJUX01000016">
    <property type="protein sequence ID" value="GEK89518.1"/>
    <property type="molecule type" value="Genomic_DNA"/>
</dbReference>